<evidence type="ECO:0000256" key="1">
    <source>
        <dbReference type="SAM" id="Phobius"/>
    </source>
</evidence>
<dbReference type="AlphaFoldDB" id="K9TZW0"/>
<evidence type="ECO:0000313" key="2">
    <source>
        <dbReference type="EMBL" id="AFY88352.1"/>
    </source>
</evidence>
<dbReference type="Proteomes" id="UP000010384">
    <property type="component" value="Chromosome"/>
</dbReference>
<keyword evidence="1" id="KW-1133">Transmembrane helix</keyword>
<dbReference type="PATRIC" id="fig|251229.3.peg.3370"/>
<feature type="transmembrane region" description="Helical" evidence="1">
    <location>
        <begin position="12"/>
        <end position="37"/>
    </location>
</feature>
<dbReference type="HOGENOM" id="CLU_031962_4_2_3"/>
<name>K9TZW0_CHRTP</name>
<proteinExistence type="predicted"/>
<feature type="transmembrane region" description="Helical" evidence="1">
    <location>
        <begin position="346"/>
        <end position="366"/>
    </location>
</feature>
<accession>K9TZW0</accession>
<organism evidence="2 3">
    <name type="scientific">Chroococcidiopsis thermalis (strain PCC 7203)</name>
    <dbReference type="NCBI Taxonomy" id="251229"/>
    <lineage>
        <taxon>Bacteria</taxon>
        <taxon>Bacillati</taxon>
        <taxon>Cyanobacteriota</taxon>
        <taxon>Cyanophyceae</taxon>
        <taxon>Chroococcidiopsidales</taxon>
        <taxon>Chroococcidiopsidaceae</taxon>
        <taxon>Chroococcidiopsis</taxon>
    </lineage>
</organism>
<dbReference type="InParanoid" id="K9TZW0"/>
<keyword evidence="1" id="KW-0472">Membrane</keyword>
<feature type="transmembrane region" description="Helical" evidence="1">
    <location>
        <begin position="147"/>
        <end position="173"/>
    </location>
</feature>
<dbReference type="STRING" id="251229.Chro_2884"/>
<dbReference type="KEGG" id="cthe:Chro_2884"/>
<dbReference type="EMBL" id="CP003597">
    <property type="protein sequence ID" value="AFY88352.1"/>
    <property type="molecule type" value="Genomic_DNA"/>
</dbReference>
<dbReference type="InterPro" id="IPR005625">
    <property type="entry name" value="PepSY-ass_TM"/>
</dbReference>
<keyword evidence="1" id="KW-0812">Transmembrane</keyword>
<dbReference type="PANTHER" id="PTHR34219:SF3">
    <property type="entry name" value="BLL7967 PROTEIN"/>
    <property type="match status" value="1"/>
</dbReference>
<feature type="transmembrane region" description="Helical" evidence="1">
    <location>
        <begin position="198"/>
        <end position="220"/>
    </location>
</feature>
<reference evidence="2 3" key="1">
    <citation type="submission" date="2012-06" db="EMBL/GenBank/DDBJ databases">
        <title>Finished chromosome of genome of Chroococcidiopsis thermalis PCC 7203.</title>
        <authorList>
            <consortium name="US DOE Joint Genome Institute"/>
            <person name="Gugger M."/>
            <person name="Coursin T."/>
            <person name="Rippka R."/>
            <person name="Tandeau De Marsac N."/>
            <person name="Huntemann M."/>
            <person name="Wei C.-L."/>
            <person name="Han J."/>
            <person name="Detter J.C."/>
            <person name="Han C."/>
            <person name="Tapia R."/>
            <person name="Davenport K."/>
            <person name="Daligault H."/>
            <person name="Erkkila T."/>
            <person name="Gu W."/>
            <person name="Munk A.C.C."/>
            <person name="Teshima H."/>
            <person name="Xu Y."/>
            <person name="Chain P."/>
            <person name="Chen A."/>
            <person name="Krypides N."/>
            <person name="Mavromatis K."/>
            <person name="Markowitz V."/>
            <person name="Szeto E."/>
            <person name="Ivanova N."/>
            <person name="Mikhailova N."/>
            <person name="Ovchinnikova G."/>
            <person name="Pagani I."/>
            <person name="Pati A."/>
            <person name="Goodwin L."/>
            <person name="Peters L."/>
            <person name="Pitluck S."/>
            <person name="Woyke T."/>
            <person name="Kerfeld C."/>
        </authorList>
    </citation>
    <scope>NUCLEOTIDE SEQUENCE [LARGE SCALE GENOMIC DNA]</scope>
    <source>
        <strain evidence="2 3">PCC 7203</strain>
    </source>
</reference>
<sequence>MNSKKLRNTVFILHRYLGLVLGLVLIIVGLTGSLLVFQHEISDFILHQQIEKITPQGRSLPIATILERVQTHYAQQPDITARRVYLPATSDEPINIYLKSKTDEWAIVYVNPYTGAVLGDSLSGQDIWQQFLMKVYELHYALLAGDFGIKLVGVVGLLTCILIITGIFLWSGWRKLIAGFKIKWNAHPKRVSFDIHKVAGIVTAIFLFLTFFTGFCWNLSEIARPFIYAVTFSSMPADDAKSSPVANKSPLPFSDRFLEVADAALPEFRTIYVALPADSDEPNGAFIIRKSSSPHSNIWDSSVFIDAYNGKILRVDNGLTASLGTKLENAFGPLHYGTFWGLPSRILYVFVGLAPLILFITGFTMYRYRYRAKSDRTTKIRDFTTTGK</sequence>
<evidence type="ECO:0000313" key="3">
    <source>
        <dbReference type="Proteomes" id="UP000010384"/>
    </source>
</evidence>
<protein>
    <submittedName>
        <fullName evidence="2">Peptidase</fullName>
    </submittedName>
</protein>
<keyword evidence="3" id="KW-1185">Reference proteome</keyword>
<dbReference type="eggNOG" id="COG3182">
    <property type="taxonomic scope" value="Bacteria"/>
</dbReference>
<dbReference type="RefSeq" id="WP_015154899.1">
    <property type="nucleotide sequence ID" value="NC_019695.1"/>
</dbReference>
<gene>
    <name evidence="2" type="ORF">Chro_2884</name>
</gene>
<dbReference type="PANTHER" id="PTHR34219">
    <property type="entry name" value="IRON-REGULATED INNER MEMBRANE PROTEIN-RELATED"/>
    <property type="match status" value="1"/>
</dbReference>
<dbReference type="Pfam" id="PF03929">
    <property type="entry name" value="PepSY_TM"/>
    <property type="match status" value="1"/>
</dbReference>
<dbReference type="OrthoDB" id="9776609at2"/>